<keyword evidence="1" id="KW-0812">Transmembrane</keyword>
<sequence length="124" mass="14220">MGKSKFGTYIVLGALLGGAVSLLDRSTRKQLVGKSKKMFSTVRYYSQNPDALQTKIQEKMDKYDTMYEKFSEDASYIKEKVDEIKQLTPQVKELVVDTKEAFVESKDEYKAMINEQSQEELGKQ</sequence>
<dbReference type="AlphaFoldDB" id="A0A1D8JDR1"/>
<name>A0A1D8JDR1_9BACL</name>
<dbReference type="RefSeq" id="WP_075526953.1">
    <property type="nucleotide sequence ID" value="NZ_CP017560.1"/>
</dbReference>
<feature type="transmembrane region" description="Helical" evidence="1">
    <location>
        <begin position="6"/>
        <end position="23"/>
    </location>
</feature>
<evidence type="ECO:0000313" key="2">
    <source>
        <dbReference type="EMBL" id="AOV06831.1"/>
    </source>
</evidence>
<dbReference type="KEGG" id="surl:BI350_04000"/>
<evidence type="ECO:0000313" key="3">
    <source>
        <dbReference type="Proteomes" id="UP000185746"/>
    </source>
</evidence>
<evidence type="ECO:0008006" key="4">
    <source>
        <dbReference type="Google" id="ProtNLM"/>
    </source>
</evidence>
<keyword evidence="1" id="KW-0472">Membrane</keyword>
<keyword evidence="1" id="KW-1133">Transmembrane helix</keyword>
<reference evidence="2 3" key="1">
    <citation type="submission" date="2016-09" db="EMBL/GenBank/DDBJ databases">
        <title>Complete genome sequence of the Lysinibacillus sphaericus LMG 22257, a specie of Bacillus with ureolytic activity that can effectively biodeposit calcium carbonate.</title>
        <authorList>
            <person name="Yan W."/>
        </authorList>
    </citation>
    <scope>NUCLEOTIDE SEQUENCE [LARGE SCALE GENOMIC DNA]</scope>
    <source>
        <strain evidence="2 3">LMG 22257</strain>
    </source>
</reference>
<protein>
    <recommendedName>
        <fullName evidence="4">YtxH domain-containing protein</fullName>
    </recommendedName>
</protein>
<evidence type="ECO:0000256" key="1">
    <source>
        <dbReference type="SAM" id="Phobius"/>
    </source>
</evidence>
<accession>A0A1D8JDR1</accession>
<gene>
    <name evidence="2" type="ORF">BI350_04000</name>
</gene>
<keyword evidence="3" id="KW-1185">Reference proteome</keyword>
<proteinExistence type="predicted"/>
<dbReference type="Proteomes" id="UP000185746">
    <property type="component" value="Chromosome"/>
</dbReference>
<organism evidence="2 3">
    <name type="scientific">Sporosarcina ureilytica</name>
    <dbReference type="NCBI Taxonomy" id="298596"/>
    <lineage>
        <taxon>Bacteria</taxon>
        <taxon>Bacillati</taxon>
        <taxon>Bacillota</taxon>
        <taxon>Bacilli</taxon>
        <taxon>Bacillales</taxon>
        <taxon>Caryophanaceae</taxon>
        <taxon>Sporosarcina</taxon>
    </lineage>
</organism>
<dbReference type="EMBL" id="CP017560">
    <property type="protein sequence ID" value="AOV06831.1"/>
    <property type="molecule type" value="Genomic_DNA"/>
</dbReference>